<evidence type="ECO:0000313" key="3">
    <source>
        <dbReference type="Proteomes" id="UP000246278"/>
    </source>
</evidence>
<dbReference type="AlphaFoldDB" id="A0A317T2S6"/>
<name>A0A317T2S6_9CHLB</name>
<proteinExistence type="predicted"/>
<keyword evidence="1" id="KW-1133">Transmembrane helix</keyword>
<feature type="transmembrane region" description="Helical" evidence="1">
    <location>
        <begin position="191"/>
        <end position="208"/>
    </location>
</feature>
<protein>
    <submittedName>
        <fullName evidence="2">Phosphatidate cytidylyltransferase</fullName>
    </submittedName>
</protein>
<dbReference type="Proteomes" id="UP000246278">
    <property type="component" value="Unassembled WGS sequence"/>
</dbReference>
<feature type="transmembrane region" description="Helical" evidence="1">
    <location>
        <begin position="162"/>
        <end position="179"/>
    </location>
</feature>
<evidence type="ECO:0000313" key="2">
    <source>
        <dbReference type="EMBL" id="PWW81002.1"/>
    </source>
</evidence>
<feature type="transmembrane region" description="Helical" evidence="1">
    <location>
        <begin position="27"/>
        <end position="53"/>
    </location>
</feature>
<keyword evidence="3" id="KW-1185">Reference proteome</keyword>
<keyword evidence="1" id="KW-0812">Transmembrane</keyword>
<keyword evidence="1" id="KW-0472">Membrane</keyword>
<sequence length="220" mass="24557">MQQPESIDCNFKFEVARKLIHLSSVSIAIIYCTITKELALVLLTPLFFGFFLVDLLKNFVPSLSRWYHCTFDPMLREHELEKEPLQLNGATYITLSALLMVLFFPKIIAITCFSMVAISDTMAALVGRKFGKHRIGEKSLEGSLAFFVSSILIVLIVPKLDLIAGIVTALAATVVEALSLRIKNYKVDDNLTIPLAGALICYLYYILVLPDKLPLLETCP</sequence>
<reference evidence="3" key="1">
    <citation type="submission" date="2017-10" db="EMBL/GenBank/DDBJ databases">
        <authorList>
            <person name="Gaisin V.A."/>
            <person name="Rysina M.S."/>
            <person name="Grouzdev D.S."/>
        </authorList>
    </citation>
    <scope>NUCLEOTIDE SEQUENCE [LARGE SCALE GENOMIC DNA]</scope>
    <source>
        <strain evidence="3">V1</strain>
    </source>
</reference>
<dbReference type="GO" id="GO:0004143">
    <property type="term" value="F:ATP-dependent diacylglycerol kinase activity"/>
    <property type="evidence" value="ECO:0007669"/>
    <property type="project" value="InterPro"/>
</dbReference>
<feature type="transmembrane region" description="Helical" evidence="1">
    <location>
        <begin position="139"/>
        <end position="156"/>
    </location>
</feature>
<dbReference type="RefSeq" id="WP_110024345.1">
    <property type="nucleotide sequence ID" value="NZ_PDNZ01000012.1"/>
</dbReference>
<dbReference type="OrthoDB" id="9786398at2"/>
<dbReference type="PANTHER" id="PTHR31303:SF1">
    <property type="entry name" value="CTP-DEPENDENT DIACYLGLYCEROL KINASE 1"/>
    <property type="match status" value="1"/>
</dbReference>
<accession>A0A317T2S6</accession>
<dbReference type="GO" id="GO:0016779">
    <property type="term" value="F:nucleotidyltransferase activity"/>
    <property type="evidence" value="ECO:0007669"/>
    <property type="project" value="UniProtKB-KW"/>
</dbReference>
<keyword evidence="2" id="KW-0548">Nucleotidyltransferase</keyword>
<dbReference type="PANTHER" id="PTHR31303">
    <property type="entry name" value="CTP-DEPENDENT DIACYLGLYCEROL KINASE 1"/>
    <property type="match status" value="1"/>
</dbReference>
<evidence type="ECO:0000256" key="1">
    <source>
        <dbReference type="SAM" id="Phobius"/>
    </source>
</evidence>
<organism evidence="2 3">
    <name type="scientific">Prosthecochloris marina</name>
    <dbReference type="NCBI Taxonomy" id="2017681"/>
    <lineage>
        <taxon>Bacteria</taxon>
        <taxon>Pseudomonadati</taxon>
        <taxon>Chlorobiota</taxon>
        <taxon>Chlorobiia</taxon>
        <taxon>Chlorobiales</taxon>
        <taxon>Chlorobiaceae</taxon>
        <taxon>Prosthecochloris</taxon>
    </lineage>
</organism>
<comment type="caution">
    <text evidence="2">The sequence shown here is derived from an EMBL/GenBank/DDBJ whole genome shotgun (WGS) entry which is preliminary data.</text>
</comment>
<keyword evidence="2" id="KW-0808">Transferase</keyword>
<feature type="transmembrane region" description="Helical" evidence="1">
    <location>
        <begin position="92"/>
        <end position="118"/>
    </location>
</feature>
<dbReference type="EMBL" id="PDNZ01000012">
    <property type="protein sequence ID" value="PWW81002.1"/>
    <property type="molecule type" value="Genomic_DNA"/>
</dbReference>
<dbReference type="InterPro" id="IPR037997">
    <property type="entry name" value="Dgk1-like"/>
</dbReference>
<gene>
    <name evidence="2" type="ORF">CR164_12550</name>
</gene>